<accession>A0ABM8XA57</accession>
<feature type="region of interest" description="Disordered" evidence="1">
    <location>
        <begin position="84"/>
        <end position="107"/>
    </location>
</feature>
<evidence type="ECO:0000256" key="1">
    <source>
        <dbReference type="SAM" id="MobiDB-lite"/>
    </source>
</evidence>
<dbReference type="Gene3D" id="3.10.450.530">
    <property type="entry name" value="Ribonuclease toxin, BrnT, of type II toxin-antitoxin system"/>
    <property type="match status" value="1"/>
</dbReference>
<dbReference type="EMBL" id="CAJZAI010000008">
    <property type="protein sequence ID" value="CAG9176862.1"/>
    <property type="molecule type" value="Genomic_DNA"/>
</dbReference>
<comment type="caution">
    <text evidence="2">The sequence shown here is derived from an EMBL/GenBank/DDBJ whole genome shotgun (WGS) entry which is preliminary data.</text>
</comment>
<proteinExistence type="predicted"/>
<evidence type="ECO:0000313" key="2">
    <source>
        <dbReference type="EMBL" id="CAG9176862.1"/>
    </source>
</evidence>
<dbReference type="RefSeq" id="WP_224080933.1">
    <property type="nucleotide sequence ID" value="NZ_CAJZAI010000008.1"/>
</dbReference>
<keyword evidence="3" id="KW-1185">Reference proteome</keyword>
<dbReference type="InterPro" id="IPR007460">
    <property type="entry name" value="BrnT_toxin"/>
</dbReference>
<sequence>MHATYDPAKDAANKVKHGVSLALAAVIDWTTVWCAPDNRRDYGELREIGYAVIGSRLYCVVFTQRGDTVRVISLRKANNREIERYEQATSKHPSGRGSDCAWDRSRH</sequence>
<reference evidence="2 3" key="1">
    <citation type="submission" date="2021-08" db="EMBL/GenBank/DDBJ databases">
        <authorList>
            <person name="Peeters C."/>
        </authorList>
    </citation>
    <scope>NUCLEOTIDE SEQUENCE [LARGE SCALE GENOMIC DNA]</scope>
    <source>
        <strain evidence="2 3">LMG 23992</strain>
    </source>
</reference>
<evidence type="ECO:0008006" key="4">
    <source>
        <dbReference type="Google" id="ProtNLM"/>
    </source>
</evidence>
<protein>
    <recommendedName>
        <fullName evidence="4">BrnT family toxin</fullName>
    </recommendedName>
</protein>
<dbReference type="InterPro" id="IPR038573">
    <property type="entry name" value="BrnT_sf"/>
</dbReference>
<dbReference type="Proteomes" id="UP000727654">
    <property type="component" value="Unassembled WGS sequence"/>
</dbReference>
<name>A0ABM8XA57_9BURK</name>
<evidence type="ECO:0000313" key="3">
    <source>
        <dbReference type="Proteomes" id="UP000727654"/>
    </source>
</evidence>
<organism evidence="2 3">
    <name type="scientific">Cupriavidus laharis</name>
    <dbReference type="NCBI Taxonomy" id="151654"/>
    <lineage>
        <taxon>Bacteria</taxon>
        <taxon>Pseudomonadati</taxon>
        <taxon>Pseudomonadota</taxon>
        <taxon>Betaproteobacteria</taxon>
        <taxon>Burkholderiales</taxon>
        <taxon>Burkholderiaceae</taxon>
        <taxon>Cupriavidus</taxon>
    </lineage>
</organism>
<dbReference type="Pfam" id="PF04365">
    <property type="entry name" value="BrnT_toxin"/>
    <property type="match status" value="1"/>
</dbReference>
<gene>
    <name evidence="2" type="ORF">LMG23992_03355</name>
</gene>